<reference evidence="5 6" key="1">
    <citation type="submission" date="2021-03" db="EMBL/GenBank/DDBJ databases">
        <title>Genomic Encyclopedia of Type Strains, Phase IV (KMG-IV): sequencing the most valuable type-strain genomes for metagenomic binning, comparative biology and taxonomic classification.</title>
        <authorList>
            <person name="Goeker M."/>
        </authorList>
    </citation>
    <scope>NUCLEOTIDE SEQUENCE [LARGE SCALE GENOMIC DNA]</scope>
    <source>
        <strain evidence="5 6">DSM 24950</strain>
    </source>
</reference>
<dbReference type="Gene3D" id="3.30.465.10">
    <property type="match status" value="1"/>
</dbReference>
<dbReference type="EC" id="1.17.1.4" evidence="5"/>
<organism evidence="5 6">
    <name type="scientific">Paenibacillus aceris</name>
    <dbReference type="NCBI Taxonomy" id="869555"/>
    <lineage>
        <taxon>Bacteria</taxon>
        <taxon>Bacillati</taxon>
        <taxon>Bacillota</taxon>
        <taxon>Bacilli</taxon>
        <taxon>Bacillales</taxon>
        <taxon>Paenibacillaceae</taxon>
        <taxon>Paenibacillus</taxon>
    </lineage>
</organism>
<evidence type="ECO:0000256" key="1">
    <source>
        <dbReference type="ARBA" id="ARBA00022630"/>
    </source>
</evidence>
<dbReference type="PANTHER" id="PTHR42659:SF2">
    <property type="entry name" value="XANTHINE DEHYDROGENASE SUBUNIT C-RELATED"/>
    <property type="match status" value="1"/>
</dbReference>
<feature type="domain" description="FAD-binding PCMH-type" evidence="4">
    <location>
        <begin position="1"/>
        <end position="204"/>
    </location>
</feature>
<dbReference type="InterPro" id="IPR036683">
    <property type="entry name" value="CO_DH_flav_C_dom_sf"/>
</dbReference>
<comment type="caution">
    <text evidence="5">The sequence shown here is derived from an EMBL/GenBank/DDBJ whole genome shotgun (WGS) entry which is preliminary data.</text>
</comment>
<dbReference type="Gene3D" id="3.30.43.10">
    <property type="entry name" value="Uridine Diphospho-n-acetylenolpyruvylglucosamine Reductase, domain 2"/>
    <property type="match status" value="1"/>
</dbReference>
<dbReference type="GO" id="GO:0004854">
    <property type="term" value="F:xanthine dehydrogenase activity"/>
    <property type="evidence" value="ECO:0007669"/>
    <property type="project" value="UniProtKB-EC"/>
</dbReference>
<gene>
    <name evidence="5" type="ORF">J2Z65_003329</name>
</gene>
<keyword evidence="3 5" id="KW-0560">Oxidoreductase</keyword>
<proteinExistence type="predicted"/>
<dbReference type="InterPro" id="IPR016169">
    <property type="entry name" value="FAD-bd_PCMH_sub2"/>
</dbReference>
<evidence type="ECO:0000313" key="6">
    <source>
        <dbReference type="Proteomes" id="UP001519344"/>
    </source>
</evidence>
<dbReference type="InterPro" id="IPR005107">
    <property type="entry name" value="CO_DH_flav_C"/>
</dbReference>
<evidence type="ECO:0000313" key="5">
    <source>
        <dbReference type="EMBL" id="MBP1964106.1"/>
    </source>
</evidence>
<dbReference type="Proteomes" id="UP001519344">
    <property type="component" value="Unassembled WGS sequence"/>
</dbReference>
<dbReference type="EMBL" id="JAGGKV010000008">
    <property type="protein sequence ID" value="MBP1964106.1"/>
    <property type="molecule type" value="Genomic_DNA"/>
</dbReference>
<accession>A0ABS4I0L8</accession>
<dbReference type="PROSITE" id="PS51387">
    <property type="entry name" value="FAD_PCMH"/>
    <property type="match status" value="1"/>
</dbReference>
<dbReference type="InterPro" id="IPR051312">
    <property type="entry name" value="Diverse_Substr_Oxidored"/>
</dbReference>
<keyword evidence="2" id="KW-0274">FAD</keyword>
<protein>
    <submittedName>
        <fullName evidence="5">Xanthine dehydrogenase molybdenum-binding subunit</fullName>
        <ecNumber evidence="5">1.17.1.4</ecNumber>
    </submittedName>
</protein>
<dbReference type="InterPro" id="IPR036318">
    <property type="entry name" value="FAD-bd_PCMH-like_sf"/>
</dbReference>
<keyword evidence="6" id="KW-1185">Reference proteome</keyword>
<dbReference type="SMART" id="SM01092">
    <property type="entry name" value="CO_deh_flav_C"/>
    <property type="match status" value="1"/>
</dbReference>
<dbReference type="PANTHER" id="PTHR42659">
    <property type="entry name" value="XANTHINE DEHYDROGENASE SUBUNIT C-RELATED"/>
    <property type="match status" value="1"/>
</dbReference>
<evidence type="ECO:0000259" key="4">
    <source>
        <dbReference type="PROSITE" id="PS51387"/>
    </source>
</evidence>
<name>A0ABS4I0L8_9BACL</name>
<dbReference type="SUPFAM" id="SSF56176">
    <property type="entry name" value="FAD-binding/transporter-associated domain-like"/>
    <property type="match status" value="1"/>
</dbReference>
<keyword evidence="1" id="KW-0285">Flavoprotein</keyword>
<dbReference type="RefSeq" id="WP_209855907.1">
    <property type="nucleotide sequence ID" value="NZ_JAGGKV010000008.1"/>
</dbReference>
<dbReference type="Pfam" id="PF00941">
    <property type="entry name" value="FAD_binding_5"/>
    <property type="match status" value="1"/>
</dbReference>
<sequence length="277" mass="31188">MIPFDLEYYKPTTVQKAVELFQSLQMQGKNPLYFSGGTEIITFARRRFIHPGAVVDLKAIPESNVTELQKNGLVIGCCVSLTNITETNLFPLLSEAVKGVADQTARNKITLGGNICGEIYYREAVLPLLLTDSRMVIAGLQGIKVINIHHVFSQWMRLEKNEFLLQTITDREYLSLPYIHFKKRQIGTVGYPLVTVAALKKDKQIRLAFSGVCAFPFRSIDLEQIVNNSSLSLAERIDQIIWNLPAPVLNNTEGTADYRTFVLKNTLFDTVKMLEGM</sequence>
<dbReference type="InterPro" id="IPR016166">
    <property type="entry name" value="FAD-bd_PCMH"/>
</dbReference>
<dbReference type="InterPro" id="IPR016167">
    <property type="entry name" value="FAD-bd_PCMH_sub1"/>
</dbReference>
<dbReference type="SUPFAM" id="SSF55447">
    <property type="entry name" value="CO dehydrogenase flavoprotein C-terminal domain-like"/>
    <property type="match status" value="1"/>
</dbReference>
<dbReference type="InterPro" id="IPR002346">
    <property type="entry name" value="Mopterin_DH_FAD-bd"/>
</dbReference>
<evidence type="ECO:0000256" key="2">
    <source>
        <dbReference type="ARBA" id="ARBA00022827"/>
    </source>
</evidence>
<evidence type="ECO:0000256" key="3">
    <source>
        <dbReference type="ARBA" id="ARBA00023002"/>
    </source>
</evidence>